<feature type="compositionally biased region" description="Polar residues" evidence="1">
    <location>
        <begin position="340"/>
        <end position="357"/>
    </location>
</feature>
<feature type="region of interest" description="Disordered" evidence="1">
    <location>
        <begin position="589"/>
        <end position="614"/>
    </location>
</feature>
<feature type="region of interest" description="Disordered" evidence="1">
    <location>
        <begin position="49"/>
        <end position="375"/>
    </location>
</feature>
<dbReference type="VEuPathDB" id="VectorBase:ACON2_030750"/>
<sequence>MEHDKQPQPSESVTEVVEKELTEDTELVEAKVIETVVEKVEAKVIETVVEKVEAKTDDKPEQDEQPEPSEPVSEVVEKELTEDTELVEAKVIETVVEKVEAKPDDKPEQDEQPEPSEPVSEVVEKELTEDTELVEAKVIETVVEKVEAKPDDKPEQDEQPEPSEPVSEVVEKELTEDTELVEAKVIETVVEKVEAKPDDKPEQDEQPEPSEPVSEELTEDTELVEAKVIETVVEKVEAKPDDKPEQDEQPEPSEPVSEVVEKEEKTDLMVGEQSMNFLKIGSSMAPPDEKRHDIQSPGSCMSFTTTTSENIESISHDVESRSNFGGTLQPDIPTEYERSVSLSDNAASDYSNESATKYNLPYDTESDGHDAGAHKARLRGIKSQEGIAEPKQVKSAKLIAVDQRHGSASPQSDITEYTESVSYVDSIIDSTNYESALKQKETKQELRSKETSKDSCEADVKPKRKATKPSKPASAATPGVPEGATGSTKHGISSTGARKIEVKESKFTTKSATGRSSSTVVTTSSTLICSEQLYTKSTNYTAPGNAQTMADIPLISITQECSDDEELSTSSATNNLNIEDALTDTEDLMMDGAGQRERKSASSSPVPPEPNSLSLLEALQSPLAGALTDVEDYTYTEHDDALPTSTRSEG</sequence>
<dbReference type="AlphaFoldDB" id="A0A8W7Q2V1"/>
<feature type="compositionally biased region" description="Basic and acidic residues" evidence="1">
    <location>
        <begin position="122"/>
        <end position="153"/>
    </location>
</feature>
<organism evidence="2">
    <name type="scientific">Anopheles coluzzii</name>
    <name type="common">African malaria mosquito</name>
    <dbReference type="NCBI Taxonomy" id="1518534"/>
    <lineage>
        <taxon>Eukaryota</taxon>
        <taxon>Metazoa</taxon>
        <taxon>Ecdysozoa</taxon>
        <taxon>Arthropoda</taxon>
        <taxon>Hexapoda</taxon>
        <taxon>Insecta</taxon>
        <taxon>Pterygota</taxon>
        <taxon>Neoptera</taxon>
        <taxon>Endopterygota</taxon>
        <taxon>Diptera</taxon>
        <taxon>Nematocera</taxon>
        <taxon>Culicoidea</taxon>
        <taxon>Culicidae</taxon>
        <taxon>Anophelinae</taxon>
        <taxon>Anopheles</taxon>
    </lineage>
</organism>
<evidence type="ECO:0000313" key="2">
    <source>
        <dbReference type="EnsemblMetazoa" id="ACOM041949-PA.1"/>
    </source>
</evidence>
<evidence type="ECO:0000256" key="1">
    <source>
        <dbReference type="SAM" id="MobiDB-lite"/>
    </source>
</evidence>
<dbReference type="Proteomes" id="UP000075882">
    <property type="component" value="Unassembled WGS sequence"/>
</dbReference>
<feature type="region of interest" description="Disordered" evidence="1">
    <location>
        <begin position="630"/>
        <end position="650"/>
    </location>
</feature>
<accession>A0A8W7Q2V1</accession>
<feature type="compositionally biased region" description="Basic and acidic residues" evidence="1">
    <location>
        <begin position="224"/>
        <end position="243"/>
    </location>
</feature>
<feature type="compositionally biased region" description="Basic and acidic residues" evidence="1">
    <location>
        <begin position="169"/>
        <end position="200"/>
    </location>
</feature>
<feature type="compositionally biased region" description="Low complexity" evidence="1">
    <location>
        <begin position="469"/>
        <end position="478"/>
    </location>
</feature>
<feature type="compositionally biased region" description="Polar residues" evidence="1">
    <location>
        <begin position="485"/>
        <end position="496"/>
    </location>
</feature>
<protein>
    <submittedName>
        <fullName evidence="2">Uncharacterized protein</fullName>
    </submittedName>
</protein>
<feature type="region of interest" description="Disordered" evidence="1">
    <location>
        <begin position="1"/>
        <end position="21"/>
    </location>
</feature>
<feature type="region of interest" description="Disordered" evidence="1">
    <location>
        <begin position="432"/>
        <end position="500"/>
    </location>
</feature>
<reference evidence="2" key="1">
    <citation type="submission" date="2022-08" db="UniProtKB">
        <authorList>
            <consortium name="EnsemblMetazoa"/>
        </authorList>
    </citation>
    <scope>IDENTIFICATION</scope>
</reference>
<proteinExistence type="predicted"/>
<dbReference type="EnsemblMetazoa" id="ACOM041949-RA">
    <property type="protein sequence ID" value="ACOM041949-PA.1"/>
    <property type="gene ID" value="ACOM041949"/>
</dbReference>
<feature type="compositionally biased region" description="Basic and acidic residues" evidence="1">
    <location>
        <begin position="75"/>
        <end position="106"/>
    </location>
</feature>
<feature type="compositionally biased region" description="Basic and acidic residues" evidence="1">
    <location>
        <begin position="49"/>
        <end position="59"/>
    </location>
</feature>
<feature type="compositionally biased region" description="Low complexity" evidence="1">
    <location>
        <begin position="302"/>
        <end position="313"/>
    </location>
</feature>
<dbReference type="PANTHER" id="PTHR35683:SF4">
    <property type="entry name" value="AGAP002273-PA"/>
    <property type="match status" value="1"/>
</dbReference>
<name>A0A8W7Q2V1_ANOCL</name>
<feature type="compositionally biased region" description="Basic and acidic residues" evidence="1">
    <location>
        <begin position="437"/>
        <end position="461"/>
    </location>
</feature>
<dbReference type="PANTHER" id="PTHR35683">
    <property type="entry name" value="YALI0C04136P"/>
    <property type="match status" value="1"/>
</dbReference>
<feature type="compositionally biased region" description="Acidic residues" evidence="1">
    <location>
        <begin position="201"/>
        <end position="223"/>
    </location>
</feature>